<dbReference type="Proteomes" id="UP001062846">
    <property type="component" value="Chromosome 10"/>
</dbReference>
<reference evidence="1" key="1">
    <citation type="submission" date="2022-02" db="EMBL/GenBank/DDBJ databases">
        <title>Plant Genome Project.</title>
        <authorList>
            <person name="Zhang R.-G."/>
        </authorList>
    </citation>
    <scope>NUCLEOTIDE SEQUENCE</scope>
    <source>
        <strain evidence="1">AT1</strain>
    </source>
</reference>
<sequence length="175" mass="18731">MPLAMSFLVVDMPLAYHGLPLPGFIQQLGCRYLATWESLPTNLGHALCLRHVLATLCLGMPLAMVCLTVAFPSASPGLPLPSNMVAVTQCYPATWELLPSNLGRVSCLSHVLATLCLGMPLAMPCLAIDMPSACHAMVAWLSLPNKLGVVLHALAMSWLPLPDNLVAITQQHVAR</sequence>
<protein>
    <submittedName>
        <fullName evidence="1">Uncharacterized protein</fullName>
    </submittedName>
</protein>
<evidence type="ECO:0000313" key="1">
    <source>
        <dbReference type="EMBL" id="KAI8535644.1"/>
    </source>
</evidence>
<dbReference type="EMBL" id="CM046397">
    <property type="protein sequence ID" value="KAI8535644.1"/>
    <property type="molecule type" value="Genomic_DNA"/>
</dbReference>
<organism evidence="1 2">
    <name type="scientific">Rhododendron molle</name>
    <name type="common">Chinese azalea</name>
    <name type="synonym">Azalea mollis</name>
    <dbReference type="NCBI Taxonomy" id="49168"/>
    <lineage>
        <taxon>Eukaryota</taxon>
        <taxon>Viridiplantae</taxon>
        <taxon>Streptophyta</taxon>
        <taxon>Embryophyta</taxon>
        <taxon>Tracheophyta</taxon>
        <taxon>Spermatophyta</taxon>
        <taxon>Magnoliopsida</taxon>
        <taxon>eudicotyledons</taxon>
        <taxon>Gunneridae</taxon>
        <taxon>Pentapetalae</taxon>
        <taxon>asterids</taxon>
        <taxon>Ericales</taxon>
        <taxon>Ericaceae</taxon>
        <taxon>Ericoideae</taxon>
        <taxon>Rhodoreae</taxon>
        <taxon>Rhododendron</taxon>
    </lineage>
</organism>
<comment type="caution">
    <text evidence="1">The sequence shown here is derived from an EMBL/GenBank/DDBJ whole genome shotgun (WGS) entry which is preliminary data.</text>
</comment>
<keyword evidence="2" id="KW-1185">Reference proteome</keyword>
<gene>
    <name evidence="1" type="ORF">RHMOL_Rhmol10G0189900</name>
</gene>
<proteinExistence type="predicted"/>
<evidence type="ECO:0000313" key="2">
    <source>
        <dbReference type="Proteomes" id="UP001062846"/>
    </source>
</evidence>
<name>A0ACC0M4Y8_RHOML</name>
<accession>A0ACC0M4Y8</accession>